<comment type="caution">
    <text evidence="2">The sequence shown here is derived from an EMBL/GenBank/DDBJ whole genome shotgun (WGS) entry which is preliminary data.</text>
</comment>
<keyword evidence="3" id="KW-1185">Reference proteome</keyword>
<name>A0ABD1XYZ9_9MARC</name>
<dbReference type="Gene3D" id="2.60.40.790">
    <property type="match status" value="1"/>
</dbReference>
<evidence type="ECO:0000313" key="3">
    <source>
        <dbReference type="Proteomes" id="UP001605036"/>
    </source>
</evidence>
<dbReference type="Pfam" id="PF00011">
    <property type="entry name" value="HSP20"/>
    <property type="match status" value="1"/>
</dbReference>
<evidence type="ECO:0000313" key="2">
    <source>
        <dbReference type="EMBL" id="KAL2614182.1"/>
    </source>
</evidence>
<sequence length="89" mass="10330">MCHRHEFFLSSDFHPVHHPSVHDRVNVMKKDDMKIQMPDDHQRRAHQGRNGGAGMLRDAYFGKFYRQFQLIPNTKPQGTSAKSENGVLI</sequence>
<proteinExistence type="predicted"/>
<dbReference type="InterPro" id="IPR008978">
    <property type="entry name" value="HSP20-like_chaperone"/>
</dbReference>
<dbReference type="SUPFAM" id="SSF49764">
    <property type="entry name" value="HSP20-like chaperones"/>
    <property type="match status" value="1"/>
</dbReference>
<dbReference type="AlphaFoldDB" id="A0ABD1XYZ9"/>
<evidence type="ECO:0000259" key="1">
    <source>
        <dbReference type="Pfam" id="PF00011"/>
    </source>
</evidence>
<dbReference type="EMBL" id="JBHFFA010000007">
    <property type="protein sequence ID" value="KAL2614182.1"/>
    <property type="molecule type" value="Genomic_DNA"/>
</dbReference>
<feature type="domain" description="SHSP" evidence="1">
    <location>
        <begin position="22"/>
        <end position="88"/>
    </location>
</feature>
<reference evidence="2 3" key="1">
    <citation type="submission" date="2024-09" db="EMBL/GenBank/DDBJ databases">
        <title>Chromosome-scale assembly of Riccia fluitans.</title>
        <authorList>
            <person name="Paukszto L."/>
            <person name="Sawicki J."/>
            <person name="Karawczyk K."/>
            <person name="Piernik-Szablinska J."/>
            <person name="Szczecinska M."/>
            <person name="Mazdziarz M."/>
        </authorList>
    </citation>
    <scope>NUCLEOTIDE SEQUENCE [LARGE SCALE GENOMIC DNA]</scope>
    <source>
        <strain evidence="2">Rf_01</strain>
        <tissue evidence="2">Aerial parts of the thallus</tissue>
    </source>
</reference>
<organism evidence="2 3">
    <name type="scientific">Riccia fluitans</name>
    <dbReference type="NCBI Taxonomy" id="41844"/>
    <lineage>
        <taxon>Eukaryota</taxon>
        <taxon>Viridiplantae</taxon>
        <taxon>Streptophyta</taxon>
        <taxon>Embryophyta</taxon>
        <taxon>Marchantiophyta</taxon>
        <taxon>Marchantiopsida</taxon>
        <taxon>Marchantiidae</taxon>
        <taxon>Marchantiales</taxon>
        <taxon>Ricciaceae</taxon>
        <taxon>Riccia</taxon>
    </lineage>
</organism>
<dbReference type="Proteomes" id="UP001605036">
    <property type="component" value="Unassembled WGS sequence"/>
</dbReference>
<dbReference type="InterPro" id="IPR002068">
    <property type="entry name" value="A-crystallin/Hsp20_dom"/>
</dbReference>
<protein>
    <recommendedName>
        <fullName evidence="1">SHSP domain-containing protein</fullName>
    </recommendedName>
</protein>
<gene>
    <name evidence="2" type="ORF">R1flu_025874</name>
</gene>
<accession>A0ABD1XYZ9</accession>